<dbReference type="Proteomes" id="UP000215086">
    <property type="component" value="Chromosome"/>
</dbReference>
<accession>A0A286RL53</accession>
<keyword evidence="3" id="KW-1185">Reference proteome</keyword>
<dbReference type="GO" id="GO:0004084">
    <property type="term" value="F:branched-chain-amino-acid transaminase activity"/>
    <property type="evidence" value="ECO:0007669"/>
    <property type="project" value="UniProtKB-EC"/>
</dbReference>
<proteinExistence type="inferred from homology"/>
<dbReference type="Pfam" id="PF01063">
    <property type="entry name" value="Aminotran_4"/>
    <property type="match status" value="1"/>
</dbReference>
<evidence type="ECO:0000313" key="3">
    <source>
        <dbReference type="Proteomes" id="UP000215086"/>
    </source>
</evidence>
<protein>
    <submittedName>
        <fullName evidence="2">Branched-chain amino acid aminotransferase</fullName>
        <ecNumber evidence="2">2.6.1.42</ecNumber>
    </submittedName>
</protein>
<organism evidence="2 3">
    <name type="scientific">Thermogutta terrifontis</name>
    <dbReference type="NCBI Taxonomy" id="1331910"/>
    <lineage>
        <taxon>Bacteria</taxon>
        <taxon>Pseudomonadati</taxon>
        <taxon>Planctomycetota</taxon>
        <taxon>Planctomycetia</taxon>
        <taxon>Pirellulales</taxon>
        <taxon>Thermoguttaceae</taxon>
        <taxon>Thermogutta</taxon>
    </lineage>
</organism>
<dbReference type="PANTHER" id="PTHR42743:SF4">
    <property type="entry name" value="BRANCHED-CHAIN-AMINO-ACID AMINOTRANSFERASE-RELATED"/>
    <property type="match status" value="1"/>
</dbReference>
<reference evidence="2 3" key="1">
    <citation type="journal article" name="Front. Microbiol.">
        <title>Sugar Metabolism of the First Thermophilic Planctomycete Thermogutta terrifontis: Comparative Genomic and Transcriptomic Approaches.</title>
        <authorList>
            <person name="Elcheninov A.G."/>
            <person name="Menzel P."/>
            <person name="Gudbergsdottir S.R."/>
            <person name="Slesarev A.I."/>
            <person name="Kadnikov V.V."/>
            <person name="Krogh A."/>
            <person name="Bonch-Osmolovskaya E.A."/>
            <person name="Peng X."/>
            <person name="Kublanov I.V."/>
        </authorList>
    </citation>
    <scope>NUCLEOTIDE SEQUENCE [LARGE SCALE GENOMIC DNA]</scope>
    <source>
        <strain evidence="2 3">R1</strain>
    </source>
</reference>
<comment type="similarity">
    <text evidence="1">Belongs to the class-IV pyridoxal-phosphate-dependent aminotransferase family.</text>
</comment>
<dbReference type="SUPFAM" id="SSF56752">
    <property type="entry name" value="D-aminoacid aminotransferase-like PLP-dependent enzymes"/>
    <property type="match status" value="1"/>
</dbReference>
<dbReference type="KEGG" id="ttf:THTE_4095"/>
<dbReference type="EC" id="2.6.1.42" evidence="2"/>
<dbReference type="PANTHER" id="PTHR42743">
    <property type="entry name" value="AMINO-ACID AMINOTRANSFERASE"/>
    <property type="match status" value="1"/>
</dbReference>
<dbReference type="OrthoDB" id="9805628at2"/>
<dbReference type="Gene3D" id="3.30.470.10">
    <property type="match status" value="1"/>
</dbReference>
<keyword evidence="2" id="KW-0808">Transferase</keyword>
<dbReference type="GO" id="GO:0046394">
    <property type="term" value="P:carboxylic acid biosynthetic process"/>
    <property type="evidence" value="ECO:0007669"/>
    <property type="project" value="UniProtKB-ARBA"/>
</dbReference>
<sequence length="308" mass="34135">MLERIAFLNGTFLPERELAVSVVDAGFVLGVTIAEQLRTFRSTIFRAEDHLSRLYHSLEIIGLDIGYTAEQLKSAAEYVVAANHKLMHPADDMGVSIFVTPGRYAAYSGPGPSVPIVAIHTYPLPFYLWADKYTSGESVAVASVRQVPVECWPRQLKCRSRMHYYLAEKEVRRVDPSARPILLDADGGVTEAPTANIVAYHREEGLVAPPEERTLPGISLKVVKELASQLGIPFFHRFLTVSDLERCDEIFLTSTPFCLLPVVRLNGTPVGQTAPGKPGPVYRRLLAAWNEIAGIDLVAQAQQFRHRV</sequence>
<evidence type="ECO:0000256" key="1">
    <source>
        <dbReference type="ARBA" id="ARBA00009320"/>
    </source>
</evidence>
<dbReference type="AlphaFoldDB" id="A0A286RL53"/>
<keyword evidence="2" id="KW-0032">Aminotransferase</keyword>
<dbReference type="InterPro" id="IPR001544">
    <property type="entry name" value="Aminotrans_IV"/>
</dbReference>
<dbReference type="InterPro" id="IPR043132">
    <property type="entry name" value="BCAT-like_C"/>
</dbReference>
<name>A0A286RL53_9BACT</name>
<dbReference type="InterPro" id="IPR050571">
    <property type="entry name" value="Class-IV_PLP-Dep_Aminotrnsfr"/>
</dbReference>
<dbReference type="InterPro" id="IPR036038">
    <property type="entry name" value="Aminotransferase-like"/>
</dbReference>
<dbReference type="EMBL" id="CP018477">
    <property type="protein sequence ID" value="ASV76696.1"/>
    <property type="molecule type" value="Genomic_DNA"/>
</dbReference>
<evidence type="ECO:0000313" key="2">
    <source>
        <dbReference type="EMBL" id="ASV76696.1"/>
    </source>
</evidence>
<dbReference type="InterPro" id="IPR043131">
    <property type="entry name" value="BCAT-like_N"/>
</dbReference>
<dbReference type="Gene3D" id="3.20.10.10">
    <property type="entry name" value="D-amino Acid Aminotransferase, subunit A, domain 2"/>
    <property type="match status" value="1"/>
</dbReference>
<dbReference type="RefSeq" id="WP_095416427.1">
    <property type="nucleotide sequence ID" value="NZ_CP018477.1"/>
</dbReference>
<gene>
    <name evidence="2" type="ORF">THTE_4095</name>
</gene>